<sequence length="244" mass="26883">MGEDPAVDDWMADNLPKDAAVGVDPWCVSVDTAQKWEHAFSKKQQKLVQTCTNLVDEVWKNRPPAQNNPVNVHPLEFAGRTVADKLKNLRQKLREEEAWAIIIKTLDELHAFAIVTSFSAFFYVDKRKLSSEVNSHLEQNGIEVRDYSAVSSDVVLLASNQLTSTTSANQTLADGPKDMETGSGTNGSDEKTHNLIWIDPGSCCFAFCSKLNSDQVVLKQSPVPLAKVIKVGHKIACSQTITSL</sequence>
<accession>A0ACB7YF33</accession>
<gene>
    <name evidence="1" type="ORF">Vadar_016508</name>
</gene>
<keyword evidence="2" id="KW-1185">Reference proteome</keyword>
<reference evidence="1 2" key="1">
    <citation type="journal article" date="2021" name="Hortic Res">
        <title>High-quality reference genome and annotation aids understanding of berry development for evergreen blueberry (Vaccinium darrowii).</title>
        <authorList>
            <person name="Yu J."/>
            <person name="Hulse-Kemp A.M."/>
            <person name="Babiker E."/>
            <person name="Staton M."/>
        </authorList>
    </citation>
    <scope>NUCLEOTIDE SEQUENCE [LARGE SCALE GENOMIC DNA]</scope>
    <source>
        <strain evidence="2">cv. NJ 8807/NJ 8810</strain>
        <tissue evidence="1">Young leaf</tissue>
    </source>
</reference>
<organism evidence="1 2">
    <name type="scientific">Vaccinium darrowii</name>
    <dbReference type="NCBI Taxonomy" id="229202"/>
    <lineage>
        <taxon>Eukaryota</taxon>
        <taxon>Viridiplantae</taxon>
        <taxon>Streptophyta</taxon>
        <taxon>Embryophyta</taxon>
        <taxon>Tracheophyta</taxon>
        <taxon>Spermatophyta</taxon>
        <taxon>Magnoliopsida</taxon>
        <taxon>eudicotyledons</taxon>
        <taxon>Gunneridae</taxon>
        <taxon>Pentapetalae</taxon>
        <taxon>asterids</taxon>
        <taxon>Ericales</taxon>
        <taxon>Ericaceae</taxon>
        <taxon>Vaccinioideae</taxon>
        <taxon>Vaccinieae</taxon>
        <taxon>Vaccinium</taxon>
    </lineage>
</organism>
<comment type="caution">
    <text evidence="1">The sequence shown here is derived from an EMBL/GenBank/DDBJ whole genome shotgun (WGS) entry which is preliminary data.</text>
</comment>
<evidence type="ECO:0000313" key="2">
    <source>
        <dbReference type="Proteomes" id="UP000828048"/>
    </source>
</evidence>
<dbReference type="Proteomes" id="UP000828048">
    <property type="component" value="Chromosome 8"/>
</dbReference>
<dbReference type="EMBL" id="CM037158">
    <property type="protein sequence ID" value="KAH7851788.1"/>
    <property type="molecule type" value="Genomic_DNA"/>
</dbReference>
<name>A0ACB7YF33_9ERIC</name>
<protein>
    <submittedName>
        <fullName evidence="1">Uncharacterized protein</fullName>
    </submittedName>
</protein>
<evidence type="ECO:0000313" key="1">
    <source>
        <dbReference type="EMBL" id="KAH7851788.1"/>
    </source>
</evidence>
<proteinExistence type="predicted"/>